<dbReference type="EMBL" id="KV417595">
    <property type="protein sequence ID" value="KZP16292.1"/>
    <property type="molecule type" value="Genomic_DNA"/>
</dbReference>
<evidence type="ECO:0000256" key="1">
    <source>
        <dbReference type="SAM" id="SignalP"/>
    </source>
</evidence>
<keyword evidence="1" id="KW-0732">Signal</keyword>
<gene>
    <name evidence="2" type="ORF">FIBSPDRAFT_976277</name>
</gene>
<sequence length="186" mass="21805">MNWQDLSIYGFFGFTLWSVTALKHDLGPEIQKNVQYAILLLSAGRQLKEVRYVEKAKLHHDRRRCGAERNDRSTAKHGLFWYPTVEAVRNSKQRLCNERDHPERGDLIFQLQVVFASAYIWGRGDPEKYYRMRLVQRTEGEKWKGSKGNCMIYVQFPVPTFVGRRQFSTSLPQMLPPTLHQQGDLM</sequence>
<feature type="chain" id="PRO_5007872980" evidence="1">
    <location>
        <begin position="22"/>
        <end position="186"/>
    </location>
</feature>
<reference evidence="2 3" key="1">
    <citation type="journal article" date="2016" name="Mol. Biol. Evol.">
        <title>Comparative Genomics of Early-Diverging Mushroom-Forming Fungi Provides Insights into the Origins of Lignocellulose Decay Capabilities.</title>
        <authorList>
            <person name="Nagy L.G."/>
            <person name="Riley R."/>
            <person name="Tritt A."/>
            <person name="Adam C."/>
            <person name="Daum C."/>
            <person name="Floudas D."/>
            <person name="Sun H."/>
            <person name="Yadav J.S."/>
            <person name="Pangilinan J."/>
            <person name="Larsson K.H."/>
            <person name="Matsuura K."/>
            <person name="Barry K."/>
            <person name="Labutti K."/>
            <person name="Kuo R."/>
            <person name="Ohm R.A."/>
            <person name="Bhattacharya S.S."/>
            <person name="Shirouzu T."/>
            <person name="Yoshinaga Y."/>
            <person name="Martin F.M."/>
            <person name="Grigoriev I.V."/>
            <person name="Hibbett D.S."/>
        </authorList>
    </citation>
    <scope>NUCLEOTIDE SEQUENCE [LARGE SCALE GENOMIC DNA]</scope>
    <source>
        <strain evidence="2 3">CBS 109695</strain>
    </source>
</reference>
<dbReference type="Proteomes" id="UP000076532">
    <property type="component" value="Unassembled WGS sequence"/>
</dbReference>
<evidence type="ECO:0000313" key="2">
    <source>
        <dbReference type="EMBL" id="KZP16292.1"/>
    </source>
</evidence>
<feature type="signal peptide" evidence="1">
    <location>
        <begin position="1"/>
        <end position="21"/>
    </location>
</feature>
<dbReference type="AlphaFoldDB" id="A0A166EZY3"/>
<protein>
    <submittedName>
        <fullName evidence="2">Uncharacterized protein</fullName>
    </submittedName>
</protein>
<accession>A0A166EZY3</accession>
<keyword evidence="3" id="KW-1185">Reference proteome</keyword>
<name>A0A166EZY3_9AGAM</name>
<organism evidence="2 3">
    <name type="scientific">Athelia psychrophila</name>
    <dbReference type="NCBI Taxonomy" id="1759441"/>
    <lineage>
        <taxon>Eukaryota</taxon>
        <taxon>Fungi</taxon>
        <taxon>Dikarya</taxon>
        <taxon>Basidiomycota</taxon>
        <taxon>Agaricomycotina</taxon>
        <taxon>Agaricomycetes</taxon>
        <taxon>Agaricomycetidae</taxon>
        <taxon>Atheliales</taxon>
        <taxon>Atheliaceae</taxon>
        <taxon>Athelia</taxon>
    </lineage>
</organism>
<evidence type="ECO:0000313" key="3">
    <source>
        <dbReference type="Proteomes" id="UP000076532"/>
    </source>
</evidence>
<proteinExistence type="predicted"/>